<dbReference type="CDD" id="cd17115">
    <property type="entry name" value="RA_RHG20"/>
    <property type="match status" value="1"/>
</dbReference>
<dbReference type="InterPro" id="IPR047888">
    <property type="entry name" value="ARHGAP20_RA"/>
</dbReference>
<sequence>MYSLNGIKAQRRSTSLGEESGGFTQSRNRRNAKTPVQRRQSAPSLIISRALTMTKTAARETVSVILPESCPLVQSLLSPTRSLIHYGSAQLQMGLQRQERTLFLFTDLIIISKAKSPAHMKPKACVRVCEMWTACCMEEVCESPTSPDRSFVMGWPVHNCVATFSTPEQKEKWLTLIENRITEEKKKDDPKSIPLKIFAKDVGSCAYTKTVSVANTDRTTDVINTARQQLGLTGAVSDYQLWVCSGSDEPPYPLIGHEFPYSIQMRHMRQSRPTAVTPTYPSGALLPTDAHCQFILRPTTQNLTVEQRTVKRKRSIKRINWPFRRNSVSQLDGQLSSLTSSCPAIPTPGRLIGRPLGEVFKDRLPPPIMDMLVCLCKEGSKTHGIFRRSAGVAACRDLSEKLDCGYTDTLLSGESALVISSVFKHFLRNIPDSLLCEELYEQWLRVMEEHGEIEEERERTEHRIERVQRLLELLPKENLLLLKFVVAMLHHIQSNAEHNQMNSYNLSVCIAPSLLWGRKLQPQGEDTKKVCELVCFLIDNCSAVFGDDITTIFSGLSEEKSNSHENALLVQMADSCYSSLENELSTNLESMPQTLPNTQSTDSLITLSDSEDTDQSESDLEVESPFLPSRDRVFVAPARKPLSQLRRRSEPIIRHARSSLEVQSETRKASLDSSRMHEEENDEENGDEVFLPHSFQRLRLSPRERAVFQRRRRKRAPPLSLRLDDSRSSPMSIGTSTTGSSVSSLDSSFSQSSDDNAHIQLTLSSPQNSPPKQQFNSTFQKRTQHSITDTQKIVMKAGPQTVNDLAVPQSVFLSQSWVLTVHKATQTVDDTPANNTPVVGTHCWRCGNQALPPSVRGDCNEEVSLRSRHLYRSEVKRSGEENMLGSREMSLTGVERRRDWIMGSCQWSSEDVFLSEESYV</sequence>
<protein>
    <submittedName>
        <fullName evidence="6">Rho GTPase-activating protein 20</fullName>
    </submittedName>
</protein>
<dbReference type="RefSeq" id="XP_030642399.1">
    <property type="nucleotide sequence ID" value="XM_030786539.1"/>
</dbReference>
<dbReference type="InterPro" id="IPR000198">
    <property type="entry name" value="RhoGAP_dom"/>
</dbReference>
<feature type="compositionally biased region" description="Polar residues" evidence="2">
    <location>
        <begin position="759"/>
        <end position="784"/>
    </location>
</feature>
<accession>A0A6J2WDR6</accession>
<evidence type="ECO:0000259" key="3">
    <source>
        <dbReference type="PROSITE" id="PS50200"/>
    </source>
</evidence>
<dbReference type="Proteomes" id="UP000504632">
    <property type="component" value="Chromosome 10"/>
</dbReference>
<feature type="compositionally biased region" description="Low complexity" evidence="2">
    <location>
        <begin position="728"/>
        <end position="753"/>
    </location>
</feature>
<evidence type="ECO:0000256" key="1">
    <source>
        <dbReference type="ARBA" id="ARBA00022468"/>
    </source>
</evidence>
<organism evidence="5 6">
    <name type="scientific">Chanos chanos</name>
    <name type="common">Milkfish</name>
    <name type="synonym">Mugil chanos</name>
    <dbReference type="NCBI Taxonomy" id="29144"/>
    <lineage>
        <taxon>Eukaryota</taxon>
        <taxon>Metazoa</taxon>
        <taxon>Chordata</taxon>
        <taxon>Craniata</taxon>
        <taxon>Vertebrata</taxon>
        <taxon>Euteleostomi</taxon>
        <taxon>Actinopterygii</taxon>
        <taxon>Neopterygii</taxon>
        <taxon>Teleostei</taxon>
        <taxon>Ostariophysi</taxon>
        <taxon>Gonorynchiformes</taxon>
        <taxon>Chanidae</taxon>
        <taxon>Chanos</taxon>
    </lineage>
</organism>
<dbReference type="PROSITE" id="PS50238">
    <property type="entry name" value="RHOGAP"/>
    <property type="match status" value="1"/>
</dbReference>
<evidence type="ECO:0000313" key="6">
    <source>
        <dbReference type="RefSeq" id="XP_030642399.1"/>
    </source>
</evidence>
<dbReference type="Pfam" id="PF00620">
    <property type="entry name" value="RhoGAP"/>
    <property type="match status" value="1"/>
</dbReference>
<evidence type="ECO:0000259" key="4">
    <source>
        <dbReference type="PROSITE" id="PS50238"/>
    </source>
</evidence>
<dbReference type="Pfam" id="PF00788">
    <property type="entry name" value="RA"/>
    <property type="match status" value="1"/>
</dbReference>
<dbReference type="SMART" id="SM00324">
    <property type="entry name" value="RhoGAP"/>
    <property type="match status" value="1"/>
</dbReference>
<dbReference type="CTD" id="57569"/>
<feature type="region of interest" description="Disordered" evidence="2">
    <location>
        <begin position="646"/>
        <end position="694"/>
    </location>
</feature>
<dbReference type="InterPro" id="IPR029071">
    <property type="entry name" value="Ubiquitin-like_domsf"/>
</dbReference>
<dbReference type="InterPro" id="IPR000159">
    <property type="entry name" value="RA_dom"/>
</dbReference>
<dbReference type="InParanoid" id="A0A6J2WDR6"/>
<feature type="domain" description="Rho-GAP" evidence="4">
    <location>
        <begin position="354"/>
        <end position="545"/>
    </location>
</feature>
<gene>
    <name evidence="6" type="primary">arhgap20</name>
</gene>
<keyword evidence="5" id="KW-1185">Reference proteome</keyword>
<dbReference type="PROSITE" id="PS50200">
    <property type="entry name" value="RA"/>
    <property type="match status" value="1"/>
</dbReference>
<dbReference type="InterPro" id="IPR047887">
    <property type="entry name" value="ARHGAP20_PH"/>
</dbReference>
<dbReference type="InterPro" id="IPR008936">
    <property type="entry name" value="Rho_GTPase_activation_prot"/>
</dbReference>
<evidence type="ECO:0000313" key="5">
    <source>
        <dbReference type="Proteomes" id="UP000504632"/>
    </source>
</evidence>
<reference evidence="6" key="1">
    <citation type="submission" date="2025-08" db="UniProtKB">
        <authorList>
            <consortium name="RefSeq"/>
        </authorList>
    </citation>
    <scope>IDENTIFICATION</scope>
</reference>
<feature type="region of interest" description="Disordered" evidence="2">
    <location>
        <begin position="1"/>
        <end position="41"/>
    </location>
</feature>
<name>A0A6J2WDR6_CHACN</name>
<dbReference type="SUPFAM" id="SSF54236">
    <property type="entry name" value="Ubiquitin-like"/>
    <property type="match status" value="1"/>
</dbReference>
<dbReference type="PANTHER" id="PTHR23179:SF28">
    <property type="entry name" value="RHO GTPASE-ACTIVATING PROTEIN 20"/>
    <property type="match status" value="1"/>
</dbReference>
<dbReference type="CDD" id="cd13319">
    <property type="entry name" value="PH_RARhoGAP"/>
    <property type="match status" value="1"/>
</dbReference>
<evidence type="ECO:0000256" key="2">
    <source>
        <dbReference type="SAM" id="MobiDB-lite"/>
    </source>
</evidence>
<dbReference type="GO" id="GO:0007165">
    <property type="term" value="P:signal transduction"/>
    <property type="evidence" value="ECO:0007669"/>
    <property type="project" value="InterPro"/>
</dbReference>
<dbReference type="Gene3D" id="2.30.29.30">
    <property type="entry name" value="Pleckstrin-homology domain (PH domain)/Phosphotyrosine-binding domain (PTB)"/>
    <property type="match status" value="1"/>
</dbReference>
<feature type="region of interest" description="Disordered" evidence="2">
    <location>
        <begin position="706"/>
        <end position="784"/>
    </location>
</feature>
<dbReference type="OrthoDB" id="9994905at2759"/>
<feature type="domain" description="Ras-associating" evidence="3">
    <location>
        <begin position="191"/>
        <end position="301"/>
    </location>
</feature>
<proteinExistence type="predicted"/>
<dbReference type="SUPFAM" id="SSF50729">
    <property type="entry name" value="PH domain-like"/>
    <property type="match status" value="1"/>
</dbReference>
<dbReference type="PANTHER" id="PTHR23179">
    <property type="entry name" value="T-CELL ACTIVATION RHO GTPASE ACTIVATING PROTEIN-RELATED"/>
    <property type="match status" value="1"/>
</dbReference>
<dbReference type="GO" id="GO:0005096">
    <property type="term" value="F:GTPase activator activity"/>
    <property type="evidence" value="ECO:0007669"/>
    <property type="project" value="UniProtKB-KW"/>
</dbReference>
<dbReference type="Gene3D" id="1.10.555.10">
    <property type="entry name" value="Rho GTPase activation protein"/>
    <property type="match status" value="1"/>
</dbReference>
<dbReference type="InterPro" id="IPR011993">
    <property type="entry name" value="PH-like_dom_sf"/>
</dbReference>
<keyword evidence="1" id="KW-0343">GTPase activation</keyword>
<feature type="compositionally biased region" description="Basic and acidic residues" evidence="2">
    <location>
        <begin position="664"/>
        <end position="678"/>
    </location>
</feature>
<dbReference type="FunFam" id="2.30.29.30:FF:000217">
    <property type="entry name" value="Rho GTPase activating protein 20"/>
    <property type="match status" value="1"/>
</dbReference>
<dbReference type="SUPFAM" id="SSF48350">
    <property type="entry name" value="GTPase activation domain, GAP"/>
    <property type="match status" value="1"/>
</dbReference>
<dbReference type="Pfam" id="PF22286">
    <property type="entry name" value="RHG20_PH"/>
    <property type="match status" value="1"/>
</dbReference>
<dbReference type="GeneID" id="115822628"/>
<dbReference type="AlphaFoldDB" id="A0A6J2WDR6"/>
<feature type="compositionally biased region" description="Polar residues" evidence="2">
    <location>
        <begin position="12"/>
        <end position="26"/>
    </location>
</feature>